<keyword evidence="10 17" id="KW-0472">Membrane</keyword>
<evidence type="ECO:0000256" key="13">
    <source>
        <dbReference type="ARBA" id="ARBA00024145"/>
    </source>
</evidence>
<keyword evidence="6 17" id="KW-0812">Transmembrane</keyword>
<dbReference type="Proteomes" id="UP000031443">
    <property type="component" value="Unassembled WGS sequence"/>
</dbReference>
<keyword evidence="9" id="KW-0406">Ion transport</keyword>
<evidence type="ECO:0000256" key="6">
    <source>
        <dbReference type="ARBA" id="ARBA00022692"/>
    </source>
</evidence>
<feature type="transmembrane region" description="Helical" evidence="17">
    <location>
        <begin position="130"/>
        <end position="149"/>
    </location>
</feature>
<dbReference type="Gene3D" id="3.80.10.10">
    <property type="entry name" value="Ribonuclease Inhibitor"/>
    <property type="match status" value="1"/>
</dbReference>
<dbReference type="GO" id="GO:0034220">
    <property type="term" value="P:monoatomic ion transmembrane transport"/>
    <property type="evidence" value="ECO:0007669"/>
    <property type="project" value="UniProtKB-KW"/>
</dbReference>
<comment type="catalytic activity">
    <reaction evidence="15">
        <text>chloride(in) = chloride(out)</text>
        <dbReference type="Rhea" id="RHEA:29823"/>
        <dbReference type="ChEBI" id="CHEBI:17996"/>
    </reaction>
</comment>
<evidence type="ECO:0000256" key="12">
    <source>
        <dbReference type="ARBA" id="ARBA00023303"/>
    </source>
</evidence>
<evidence type="ECO:0000256" key="16">
    <source>
        <dbReference type="SAM" id="MobiDB-lite"/>
    </source>
</evidence>
<dbReference type="GO" id="GO:0005886">
    <property type="term" value="C:plasma membrane"/>
    <property type="evidence" value="ECO:0007669"/>
    <property type="project" value="UniProtKB-SubCell"/>
</dbReference>
<evidence type="ECO:0000256" key="11">
    <source>
        <dbReference type="ARBA" id="ARBA00023157"/>
    </source>
</evidence>
<evidence type="ECO:0000256" key="1">
    <source>
        <dbReference type="ARBA" id="ARBA00004651"/>
    </source>
</evidence>
<proteinExistence type="inferred from homology"/>
<evidence type="ECO:0000256" key="4">
    <source>
        <dbReference type="ARBA" id="ARBA00022475"/>
    </source>
</evidence>
<dbReference type="PANTHER" id="PTHR48051:SF58">
    <property type="entry name" value="VOLUME-REGULATED ANION CHANNEL SUBUNIT LRRC8E"/>
    <property type="match status" value="1"/>
</dbReference>
<dbReference type="Pfam" id="PF13855">
    <property type="entry name" value="LRR_8"/>
    <property type="match status" value="1"/>
</dbReference>
<keyword evidence="20" id="KW-1185">Reference proteome</keyword>
<dbReference type="SMART" id="SM00369">
    <property type="entry name" value="LRR_TYP"/>
    <property type="match status" value="6"/>
</dbReference>
<evidence type="ECO:0000256" key="8">
    <source>
        <dbReference type="ARBA" id="ARBA00022989"/>
    </source>
</evidence>
<dbReference type="InterPro" id="IPR001611">
    <property type="entry name" value="Leu-rich_rpt"/>
</dbReference>
<dbReference type="InterPro" id="IPR050216">
    <property type="entry name" value="LRR_domain-containing"/>
</dbReference>
<keyword evidence="11" id="KW-1015">Disulfide bond</keyword>
<dbReference type="SUPFAM" id="SSF52058">
    <property type="entry name" value="L domain-like"/>
    <property type="match status" value="1"/>
</dbReference>
<name>M7AQL8_CHEMY</name>
<dbReference type="PANTHER" id="PTHR48051">
    <property type="match status" value="1"/>
</dbReference>
<feature type="transmembrane region" description="Helical" evidence="17">
    <location>
        <begin position="309"/>
        <end position="331"/>
    </location>
</feature>
<feature type="domain" description="LRRC8 pannexin-like TM region" evidence="18">
    <location>
        <begin position="1"/>
        <end position="327"/>
    </location>
</feature>
<dbReference type="InterPro" id="IPR032675">
    <property type="entry name" value="LRR_dom_sf"/>
</dbReference>
<organism evidence="19 20">
    <name type="scientific">Chelonia mydas</name>
    <name type="common">Green sea-turtle</name>
    <name type="synonym">Chelonia agassizi</name>
    <dbReference type="NCBI Taxonomy" id="8469"/>
    <lineage>
        <taxon>Eukaryota</taxon>
        <taxon>Metazoa</taxon>
        <taxon>Chordata</taxon>
        <taxon>Craniata</taxon>
        <taxon>Vertebrata</taxon>
        <taxon>Euteleostomi</taxon>
        <taxon>Archelosauria</taxon>
        <taxon>Testudinata</taxon>
        <taxon>Testudines</taxon>
        <taxon>Cryptodira</taxon>
        <taxon>Durocryptodira</taxon>
        <taxon>Americhelydia</taxon>
        <taxon>Chelonioidea</taxon>
        <taxon>Cheloniidae</taxon>
        <taxon>Chelonia</taxon>
    </lineage>
</organism>
<evidence type="ECO:0000256" key="2">
    <source>
        <dbReference type="ARBA" id="ARBA00010471"/>
    </source>
</evidence>
<dbReference type="STRING" id="8469.M7AQL8"/>
<sequence>MFSLTEVACLSDGRAPFSTLKPWWDVFTDYLVLAMLAISIIAGTLLISTDQVVCLPVGRTSMAASGSPAPRPALGPLGGPEPDATPVGTRRKLPAAHSGHPTNLDYQQYLYIGQVCYHQALPWHSKYSPYLALLHALLLMVCNNFWFIYPKTSSRIELFLSILRKCFHSPWTTKALSETACQPLEGKLGRMKPCCAQISQVGAGSQAEQASSFPSATILDRKDREQAKALFEKIRTFRVHTEAASLLYWVYVGQTVFKVAKFLAVLGYASSSAGTIAFRHMCRPGLEDLAGHATFSCTHSLAYILQKLLLSYLALVLLSGLVGVYTLYWLLRRPLREYSFGRASEESNFRSVPNVCNDLAFLLHMADQYDPLCSKRIAIFLSTISESQLLEIGQEHRRDYGELRRQVGRLKRTSILQQLELLCCQLERIPPMVWHVTGLRRLGLHFSGIRSLEEGTGFQHLAQLTCLKLSHNRIATLSASTGAAGSLEELVLSHNELESLPHALFTLKRLRHLDLSHNLLRLLPAETGQLGTLQHLSITGNRIRALPSQLFACLELTSLQLADNALTTVLAEIGRLVLLSRLELTGSPLESLPLKLGCCSLLKQTGLSVDNTLFETLPSHVKQVLATPVSALSPVRPLAAPATSLGGGQLGSLLCGWSVTPGHREEILVSSSKWTEPRHRVSGDLAGHGAPLSRWLHLYQV</sequence>
<evidence type="ECO:0000256" key="14">
    <source>
        <dbReference type="ARBA" id="ARBA00024158"/>
    </source>
</evidence>
<dbReference type="Pfam" id="PF12534">
    <property type="entry name" value="Pannexin_like"/>
    <property type="match status" value="1"/>
</dbReference>
<accession>M7AQL8</accession>
<dbReference type="AlphaFoldDB" id="M7AQL8"/>
<feature type="compositionally biased region" description="Low complexity" evidence="16">
    <location>
        <begin position="63"/>
        <end position="75"/>
    </location>
</feature>
<comment type="subcellular location">
    <subcellularLocation>
        <location evidence="1">Cell membrane</location>
        <topology evidence="1">Multi-pass membrane protein</topology>
    </subcellularLocation>
</comment>
<keyword evidence="7" id="KW-0677">Repeat</keyword>
<dbReference type="GO" id="GO:0005737">
    <property type="term" value="C:cytoplasm"/>
    <property type="evidence" value="ECO:0007669"/>
    <property type="project" value="TreeGrafter"/>
</dbReference>
<evidence type="ECO:0000256" key="3">
    <source>
        <dbReference type="ARBA" id="ARBA00022448"/>
    </source>
</evidence>
<evidence type="ECO:0000313" key="19">
    <source>
        <dbReference type="EMBL" id="EMP26894.1"/>
    </source>
</evidence>
<gene>
    <name evidence="19" type="ORF">UY3_16020</name>
</gene>
<dbReference type="PROSITE" id="PS51450">
    <property type="entry name" value="LRR"/>
    <property type="match status" value="2"/>
</dbReference>
<dbReference type="InterPro" id="IPR021040">
    <property type="entry name" value="LRRC8_Pannexin-like"/>
</dbReference>
<feature type="region of interest" description="Disordered" evidence="16">
    <location>
        <begin position="61"/>
        <end position="99"/>
    </location>
</feature>
<comment type="similarity">
    <text evidence="2">Belongs to the LRRC8 family.</text>
</comment>
<comment type="catalytic activity">
    <reaction evidence="14">
        <text>taurine(out) = taurine(in)</text>
        <dbReference type="Rhea" id="RHEA:66328"/>
        <dbReference type="ChEBI" id="CHEBI:507393"/>
    </reaction>
</comment>
<evidence type="ECO:0000256" key="7">
    <source>
        <dbReference type="ARBA" id="ARBA00022737"/>
    </source>
</evidence>
<keyword evidence="12" id="KW-0407">Ion channel</keyword>
<comment type="catalytic activity">
    <reaction evidence="13">
        <text>iodide(out) = iodide(in)</text>
        <dbReference type="Rhea" id="RHEA:66324"/>
        <dbReference type="ChEBI" id="CHEBI:16382"/>
    </reaction>
</comment>
<keyword evidence="4" id="KW-1003">Cell membrane</keyword>
<reference evidence="20" key="1">
    <citation type="journal article" date="2013" name="Nat. Genet.">
        <title>The draft genomes of soft-shell turtle and green sea turtle yield insights into the development and evolution of the turtle-specific body plan.</title>
        <authorList>
            <person name="Wang Z."/>
            <person name="Pascual-Anaya J."/>
            <person name="Zadissa A."/>
            <person name="Li W."/>
            <person name="Niimura Y."/>
            <person name="Huang Z."/>
            <person name="Li C."/>
            <person name="White S."/>
            <person name="Xiong Z."/>
            <person name="Fang D."/>
            <person name="Wang B."/>
            <person name="Ming Y."/>
            <person name="Chen Y."/>
            <person name="Zheng Y."/>
            <person name="Kuraku S."/>
            <person name="Pignatelli M."/>
            <person name="Herrero J."/>
            <person name="Beal K."/>
            <person name="Nozawa M."/>
            <person name="Li Q."/>
            <person name="Wang J."/>
            <person name="Zhang H."/>
            <person name="Yu L."/>
            <person name="Shigenobu S."/>
            <person name="Wang J."/>
            <person name="Liu J."/>
            <person name="Flicek P."/>
            <person name="Searle S."/>
            <person name="Wang J."/>
            <person name="Kuratani S."/>
            <person name="Yin Y."/>
            <person name="Aken B."/>
            <person name="Zhang G."/>
            <person name="Irie N."/>
        </authorList>
    </citation>
    <scope>NUCLEOTIDE SEQUENCE [LARGE SCALE GENOMIC DNA]</scope>
</reference>
<evidence type="ECO:0000259" key="18">
    <source>
        <dbReference type="Pfam" id="PF12534"/>
    </source>
</evidence>
<evidence type="ECO:0000256" key="5">
    <source>
        <dbReference type="ARBA" id="ARBA00022614"/>
    </source>
</evidence>
<protein>
    <submittedName>
        <fullName evidence="19">Leucine-rich repeat-containing protein 8D</fullName>
    </submittedName>
</protein>
<dbReference type="EMBL" id="KB575333">
    <property type="protein sequence ID" value="EMP26894.1"/>
    <property type="molecule type" value="Genomic_DNA"/>
</dbReference>
<evidence type="ECO:0000256" key="15">
    <source>
        <dbReference type="ARBA" id="ARBA00024167"/>
    </source>
</evidence>
<evidence type="ECO:0000256" key="10">
    <source>
        <dbReference type="ARBA" id="ARBA00023136"/>
    </source>
</evidence>
<keyword evidence="3" id="KW-0813">Transport</keyword>
<feature type="transmembrane region" description="Helical" evidence="17">
    <location>
        <begin position="30"/>
        <end position="49"/>
    </location>
</feature>
<evidence type="ECO:0000313" key="20">
    <source>
        <dbReference type="Proteomes" id="UP000031443"/>
    </source>
</evidence>
<keyword evidence="5" id="KW-0433">Leucine-rich repeat</keyword>
<evidence type="ECO:0000256" key="17">
    <source>
        <dbReference type="SAM" id="Phobius"/>
    </source>
</evidence>
<dbReference type="InterPro" id="IPR003591">
    <property type="entry name" value="Leu-rich_rpt_typical-subtyp"/>
</dbReference>
<evidence type="ECO:0000256" key="9">
    <source>
        <dbReference type="ARBA" id="ARBA00023065"/>
    </source>
</evidence>
<keyword evidence="8 17" id="KW-1133">Transmembrane helix</keyword>